<feature type="region of interest" description="Disordered" evidence="1">
    <location>
        <begin position="67"/>
        <end position="90"/>
    </location>
</feature>
<dbReference type="InterPro" id="IPR016135">
    <property type="entry name" value="UBQ-conjugating_enzyme/RWD"/>
</dbReference>
<accession>A0A5M9JYX6</accession>
<proteinExistence type="predicted"/>
<keyword evidence="3" id="KW-1185">Reference proteome</keyword>
<evidence type="ECO:0000256" key="1">
    <source>
        <dbReference type="SAM" id="MobiDB-lite"/>
    </source>
</evidence>
<dbReference type="Gene3D" id="3.10.110.10">
    <property type="entry name" value="Ubiquitin Conjugating Enzyme"/>
    <property type="match status" value="1"/>
</dbReference>
<evidence type="ECO:0000313" key="2">
    <source>
        <dbReference type="EMBL" id="KAA8574421.1"/>
    </source>
</evidence>
<dbReference type="Proteomes" id="UP000322873">
    <property type="component" value="Unassembled WGS sequence"/>
</dbReference>
<dbReference type="EMBL" id="VICG01000003">
    <property type="protein sequence ID" value="KAA8574421.1"/>
    <property type="molecule type" value="Genomic_DNA"/>
</dbReference>
<dbReference type="SUPFAM" id="SSF54495">
    <property type="entry name" value="UBC-like"/>
    <property type="match status" value="1"/>
</dbReference>
<dbReference type="AlphaFoldDB" id="A0A5M9JYX6"/>
<name>A0A5M9JYX6_MONFR</name>
<organism evidence="2 3">
    <name type="scientific">Monilinia fructicola</name>
    <name type="common">Brown rot fungus</name>
    <name type="synonym">Ciboria fructicola</name>
    <dbReference type="NCBI Taxonomy" id="38448"/>
    <lineage>
        <taxon>Eukaryota</taxon>
        <taxon>Fungi</taxon>
        <taxon>Dikarya</taxon>
        <taxon>Ascomycota</taxon>
        <taxon>Pezizomycotina</taxon>
        <taxon>Leotiomycetes</taxon>
        <taxon>Helotiales</taxon>
        <taxon>Sclerotiniaceae</taxon>
        <taxon>Monilinia</taxon>
    </lineage>
</organism>
<sequence length="233" mass="25914">MGFGLRVMLLIRTLKTDPAPYMFQDGVPDIHNIFLAFPTSGQHLQHPRKRITHREDVKDMVDEAEAAARGQRRRCRGHQKEEGHGGAAPVTKKVCRRRRGLQVSVCGPGDVSPRAAQGQLRAEDLSSEYRCRGQDLFEHPAGGLEAGLNLQAIVIGLQFLFLEPNASDPLNKEAAEDLRSNREGFKTECLMGRPCGRVMYAFGVASFSDTDDVGMGAYGLDMNDYTFNIRHDR</sequence>
<reference evidence="2 3" key="1">
    <citation type="submission" date="2019-06" db="EMBL/GenBank/DDBJ databases">
        <title>Genome Sequence of the Brown Rot Fungal Pathogen Monilinia fructicola.</title>
        <authorList>
            <person name="De Miccolis Angelini R.M."/>
            <person name="Landi L."/>
            <person name="Abate D."/>
            <person name="Pollastro S."/>
            <person name="Romanazzi G."/>
            <person name="Faretra F."/>
        </authorList>
    </citation>
    <scope>NUCLEOTIDE SEQUENCE [LARGE SCALE GENOMIC DNA]</scope>
    <source>
        <strain evidence="2 3">Mfrc123</strain>
    </source>
</reference>
<gene>
    <name evidence="2" type="ORF">EYC84_005891</name>
</gene>
<evidence type="ECO:0000313" key="3">
    <source>
        <dbReference type="Proteomes" id="UP000322873"/>
    </source>
</evidence>
<comment type="caution">
    <text evidence="2">The sequence shown here is derived from an EMBL/GenBank/DDBJ whole genome shotgun (WGS) entry which is preliminary data.</text>
</comment>
<protein>
    <submittedName>
        <fullName evidence="2">Uncharacterized protein</fullName>
    </submittedName>
</protein>